<proteinExistence type="predicted"/>
<reference evidence="1 2" key="1">
    <citation type="journal article" date="2014" name="Int. J. Syst. Evol. Microbiol.">
        <title>Complete genome sequence of Corynebacterium casei LMG S-19264T (=DSM 44701T), isolated from a smear-ripened cheese.</title>
        <authorList>
            <consortium name="US DOE Joint Genome Institute (JGI-PGF)"/>
            <person name="Walter F."/>
            <person name="Albersmeier A."/>
            <person name="Kalinowski J."/>
            <person name="Ruckert C."/>
        </authorList>
    </citation>
    <scope>NUCLEOTIDE SEQUENCE [LARGE SCALE GENOMIC DNA]</scope>
    <source>
        <strain evidence="1 2">CGMCC 1.15358</strain>
    </source>
</reference>
<comment type="caution">
    <text evidence="1">The sequence shown here is derived from an EMBL/GenBank/DDBJ whole genome shotgun (WGS) entry which is preliminary data.</text>
</comment>
<dbReference type="GO" id="GO:0016226">
    <property type="term" value="P:iron-sulfur cluster assembly"/>
    <property type="evidence" value="ECO:0007669"/>
    <property type="project" value="InterPro"/>
</dbReference>
<sequence length="138" mass="14256">MSGHRLYTSDVLAAAVSLAAHPLTDDLPLRGSARSASCGSRIEIGIALDSNGRIEKVGMASHACAIGQASAAIFADGAVGRNREQISDARDNLAAWLSGDGEMPDWPGLGLVESAKEYPGRHGAMLLAWNAACEALAL</sequence>
<evidence type="ECO:0000313" key="1">
    <source>
        <dbReference type="EMBL" id="GGD46799.1"/>
    </source>
</evidence>
<dbReference type="EMBL" id="BMIO01000006">
    <property type="protein sequence ID" value="GGD46799.1"/>
    <property type="molecule type" value="Genomic_DNA"/>
</dbReference>
<dbReference type="RefSeq" id="WP_066761858.1">
    <property type="nucleotide sequence ID" value="NZ_BMIO01000006.1"/>
</dbReference>
<dbReference type="GO" id="GO:0005506">
    <property type="term" value="F:iron ion binding"/>
    <property type="evidence" value="ECO:0007669"/>
    <property type="project" value="InterPro"/>
</dbReference>
<gene>
    <name evidence="1" type="ORF">GCM10010989_21390</name>
</gene>
<dbReference type="CDD" id="cd06664">
    <property type="entry name" value="IscU_like"/>
    <property type="match status" value="1"/>
</dbReference>
<evidence type="ECO:0008006" key="3">
    <source>
        <dbReference type="Google" id="ProtNLM"/>
    </source>
</evidence>
<dbReference type="Gene3D" id="3.90.1010.10">
    <property type="match status" value="1"/>
</dbReference>
<dbReference type="GO" id="GO:0051536">
    <property type="term" value="F:iron-sulfur cluster binding"/>
    <property type="evidence" value="ECO:0007669"/>
    <property type="project" value="InterPro"/>
</dbReference>
<protein>
    <recommendedName>
        <fullName evidence="3">Iron-sulfur cluster assembly scaffold protein</fullName>
    </recommendedName>
</protein>
<name>A0A917DLF9_9SPHN</name>
<organism evidence="1 2">
    <name type="scientific">Croceicoccus pelagius</name>
    <dbReference type="NCBI Taxonomy" id="1703341"/>
    <lineage>
        <taxon>Bacteria</taxon>
        <taxon>Pseudomonadati</taxon>
        <taxon>Pseudomonadota</taxon>
        <taxon>Alphaproteobacteria</taxon>
        <taxon>Sphingomonadales</taxon>
        <taxon>Erythrobacteraceae</taxon>
        <taxon>Croceicoccus</taxon>
    </lineage>
</organism>
<keyword evidence="2" id="KW-1185">Reference proteome</keyword>
<dbReference type="InterPro" id="IPR002871">
    <property type="entry name" value="NIF_FeS_clus_asmbl_NifU_N"/>
</dbReference>
<evidence type="ECO:0000313" key="2">
    <source>
        <dbReference type="Proteomes" id="UP000598997"/>
    </source>
</evidence>
<dbReference type="AlphaFoldDB" id="A0A917DLF9"/>
<dbReference type="SUPFAM" id="SSF82649">
    <property type="entry name" value="SufE/NifU"/>
    <property type="match status" value="1"/>
</dbReference>
<dbReference type="Proteomes" id="UP000598997">
    <property type="component" value="Unassembled WGS sequence"/>
</dbReference>
<accession>A0A917DLF9</accession>